<evidence type="ECO:0000313" key="1">
    <source>
        <dbReference type="EMBL" id="GIO70436.1"/>
    </source>
</evidence>
<evidence type="ECO:0008006" key="3">
    <source>
        <dbReference type="Google" id="ProtNLM"/>
    </source>
</evidence>
<evidence type="ECO:0000313" key="2">
    <source>
        <dbReference type="Proteomes" id="UP000680638"/>
    </source>
</evidence>
<organism evidence="1 2">
    <name type="scientific">Paenibacillus cookii</name>
    <dbReference type="NCBI Taxonomy" id="157839"/>
    <lineage>
        <taxon>Bacteria</taxon>
        <taxon>Bacillati</taxon>
        <taxon>Bacillota</taxon>
        <taxon>Bacilli</taxon>
        <taxon>Bacillales</taxon>
        <taxon>Paenibacillaceae</taxon>
        <taxon>Paenibacillus</taxon>
    </lineage>
</organism>
<reference evidence="1 2" key="1">
    <citation type="submission" date="2021-03" db="EMBL/GenBank/DDBJ databases">
        <title>Antimicrobial resistance genes in bacteria isolated from Japanese honey, and their potential for conferring macrolide and lincosamide resistance in the American foulbrood pathogen Paenibacillus larvae.</title>
        <authorList>
            <person name="Okamoto M."/>
            <person name="Kumagai M."/>
            <person name="Kanamori H."/>
            <person name="Takamatsu D."/>
        </authorList>
    </citation>
    <scope>NUCLEOTIDE SEQUENCE [LARGE SCALE GENOMIC DNA]</scope>
    <source>
        <strain evidence="1 2">J21TS3</strain>
    </source>
</reference>
<dbReference type="RefSeq" id="WP_212953237.1">
    <property type="nucleotide sequence ID" value="NZ_BORW01000070.1"/>
</dbReference>
<comment type="caution">
    <text evidence="1">The sequence shown here is derived from an EMBL/GenBank/DDBJ whole genome shotgun (WGS) entry which is preliminary data.</text>
</comment>
<sequence>MTIAGRFVTPHYEIEVDTPPDAFITGLDLLVYYSGNEFNNGDKYDPIYRVALGTKHLVGKGDPQIYTQGGSFSATISGEVLTNKGVAMVVPSNKSVYFKLV</sequence>
<keyword evidence="2" id="KW-1185">Reference proteome</keyword>
<dbReference type="EMBL" id="BORW01000070">
    <property type="protein sequence ID" value="GIO70436.1"/>
    <property type="molecule type" value="Genomic_DNA"/>
</dbReference>
<name>A0ABQ4M4M0_9BACL</name>
<gene>
    <name evidence="1" type="ORF">J21TS3_52570</name>
</gene>
<protein>
    <recommendedName>
        <fullName evidence="3">DUF4183 domain-containing protein</fullName>
    </recommendedName>
</protein>
<dbReference type="Proteomes" id="UP000680638">
    <property type="component" value="Unassembled WGS sequence"/>
</dbReference>
<accession>A0ABQ4M4M0</accession>
<proteinExistence type="predicted"/>